<dbReference type="Gene3D" id="3.80.10.10">
    <property type="entry name" value="Ribonuclease Inhibitor"/>
    <property type="match status" value="1"/>
</dbReference>
<dbReference type="EMBL" id="CAJNON010000466">
    <property type="protein sequence ID" value="CAF1276740.1"/>
    <property type="molecule type" value="Genomic_DNA"/>
</dbReference>
<evidence type="ECO:0008006" key="4">
    <source>
        <dbReference type="Google" id="ProtNLM"/>
    </source>
</evidence>
<protein>
    <recommendedName>
        <fullName evidence="4">F-box domain-containing protein</fullName>
    </recommendedName>
</protein>
<accession>A0A819XU99</accession>
<gene>
    <name evidence="2" type="ORF">OKA104_LOCUS38084</name>
    <name evidence="1" type="ORF">VCS650_LOCUS29733</name>
</gene>
<dbReference type="SUPFAM" id="SSF52047">
    <property type="entry name" value="RNI-like"/>
    <property type="match status" value="1"/>
</dbReference>
<dbReference type="EMBL" id="CAJOAY010006683">
    <property type="protein sequence ID" value="CAF4147769.1"/>
    <property type="molecule type" value="Genomic_DNA"/>
</dbReference>
<dbReference type="Proteomes" id="UP000663881">
    <property type="component" value="Unassembled WGS sequence"/>
</dbReference>
<evidence type="ECO:0000313" key="2">
    <source>
        <dbReference type="EMBL" id="CAF4147769.1"/>
    </source>
</evidence>
<dbReference type="InterPro" id="IPR032675">
    <property type="entry name" value="LRR_dom_sf"/>
</dbReference>
<dbReference type="OrthoDB" id="10015316at2759"/>
<dbReference type="AlphaFoldDB" id="A0A819XU99"/>
<organism evidence="2 3">
    <name type="scientific">Adineta steineri</name>
    <dbReference type="NCBI Taxonomy" id="433720"/>
    <lineage>
        <taxon>Eukaryota</taxon>
        <taxon>Metazoa</taxon>
        <taxon>Spiralia</taxon>
        <taxon>Gnathifera</taxon>
        <taxon>Rotifera</taxon>
        <taxon>Eurotatoria</taxon>
        <taxon>Bdelloidea</taxon>
        <taxon>Adinetida</taxon>
        <taxon>Adinetidae</taxon>
        <taxon>Adineta</taxon>
    </lineage>
</organism>
<dbReference type="Proteomes" id="UP000663891">
    <property type="component" value="Unassembled WGS sequence"/>
</dbReference>
<name>A0A819XU99_9BILA</name>
<evidence type="ECO:0000313" key="3">
    <source>
        <dbReference type="Proteomes" id="UP000663881"/>
    </source>
</evidence>
<proteinExistence type="predicted"/>
<sequence length="606" mass="71571">MNEIKRQLSSSQSIDVEAKKLRTTSSDENTSYTCFESLSNELLYEIFECLDGCDIYESFSNLNNRLQNLITSSSLLLRIKLNLQSKFLLEDHCQQFIISNSHRIISLSLNDFSTDASLIDTFFNHCIIDSSFQRLKSVKLYRIKKETLVTILSDLKSLPRLFSLEIFMSDMNYDLGKIYPLIFSLPTLKYNRLFEHHNKLQINIPDVINEKFSTIEDLVIDHYCTLNQLNSLLHYTPQLRHLSCDRVTESDEEFKEDLSMNLPHLKCIYFTNFEASFDEFEVFIKKISSQLQTFSINIYWNKDYLDSNRWEQLIKEYMPQLKQFYFQFDQSFDDDDSETNSSVSSGRFINQFNSPFWVERKLFRELRIDCEEMSFSIYSYRKEWIDLHEHMNTDIYSKQSLIEDNCISNQEKTDHSIIQLIIQDAQYTELNWQFLNKLKSTFKAIQFTHLDIEYDSMCIHMLLDIISSLPNIESLKLSSLPIFSTESLPIEDTENYLSVLAINKITKVKLRQIIDEQELEFFINLCPHMQDLELECMSNTGVPSLMKLILMNRRTRIPDLYYLCFIIPMADENMVRTLAKIIDSETVNDNYTIQRSGNKMSVHWKL</sequence>
<comment type="caution">
    <text evidence="2">The sequence shown here is derived from an EMBL/GenBank/DDBJ whole genome shotgun (WGS) entry which is preliminary data.</text>
</comment>
<evidence type="ECO:0000313" key="1">
    <source>
        <dbReference type="EMBL" id="CAF1276740.1"/>
    </source>
</evidence>
<reference evidence="2" key="1">
    <citation type="submission" date="2021-02" db="EMBL/GenBank/DDBJ databases">
        <authorList>
            <person name="Nowell W R."/>
        </authorList>
    </citation>
    <scope>NUCLEOTIDE SEQUENCE</scope>
</reference>